<dbReference type="SUPFAM" id="SSF50156">
    <property type="entry name" value="PDZ domain-like"/>
    <property type="match status" value="3"/>
</dbReference>
<dbReference type="PANTHER" id="PTHR46360">
    <property type="entry name" value="DISKS LARGE HOMOLOG 5"/>
    <property type="match status" value="1"/>
</dbReference>
<dbReference type="Pfam" id="PF00625">
    <property type="entry name" value="Guanylate_kin"/>
    <property type="match status" value="1"/>
</dbReference>
<feature type="domain" description="PDZ" evidence="4">
    <location>
        <begin position="1099"/>
        <end position="1179"/>
    </location>
</feature>
<comment type="caution">
    <text evidence="5">The sequence shown here is derived from an EMBL/GenBank/DDBJ whole genome shotgun (WGS) entry which is preliminary data.</text>
</comment>
<feature type="compositionally biased region" description="Polar residues" evidence="2">
    <location>
        <begin position="745"/>
        <end position="785"/>
    </location>
</feature>
<dbReference type="SMART" id="SM00228">
    <property type="entry name" value="PDZ"/>
    <property type="match status" value="2"/>
</dbReference>
<dbReference type="PANTHER" id="PTHR46360:SF1">
    <property type="entry name" value="DISKS LARGE HOMOLOG 5"/>
    <property type="match status" value="1"/>
</dbReference>
<dbReference type="Gene3D" id="2.30.42.10">
    <property type="match status" value="3"/>
</dbReference>
<organism evidence="5 6">
    <name type="scientific">Spodoptera exigua</name>
    <name type="common">Beet armyworm</name>
    <name type="synonym">Noctua fulgens</name>
    <dbReference type="NCBI Taxonomy" id="7107"/>
    <lineage>
        <taxon>Eukaryota</taxon>
        <taxon>Metazoa</taxon>
        <taxon>Ecdysozoa</taxon>
        <taxon>Arthropoda</taxon>
        <taxon>Hexapoda</taxon>
        <taxon>Insecta</taxon>
        <taxon>Pterygota</taxon>
        <taxon>Neoptera</taxon>
        <taxon>Endopterygota</taxon>
        <taxon>Lepidoptera</taxon>
        <taxon>Glossata</taxon>
        <taxon>Ditrysia</taxon>
        <taxon>Noctuoidea</taxon>
        <taxon>Noctuidae</taxon>
        <taxon>Amphipyrinae</taxon>
        <taxon>Spodoptera</taxon>
    </lineage>
</organism>
<dbReference type="Pfam" id="PF00595">
    <property type="entry name" value="PDZ"/>
    <property type="match status" value="2"/>
</dbReference>
<dbReference type="InterPro" id="IPR036034">
    <property type="entry name" value="PDZ_sf"/>
</dbReference>
<evidence type="ECO:0000256" key="2">
    <source>
        <dbReference type="SAM" id="MobiDB-lite"/>
    </source>
</evidence>
<keyword evidence="1" id="KW-0175">Coiled coil</keyword>
<feature type="compositionally biased region" description="Basic and acidic residues" evidence="2">
    <location>
        <begin position="372"/>
        <end position="390"/>
    </location>
</feature>
<dbReference type="Gene3D" id="2.30.30.40">
    <property type="entry name" value="SH3 Domains"/>
    <property type="match status" value="1"/>
</dbReference>
<feature type="compositionally biased region" description="Polar residues" evidence="2">
    <location>
        <begin position="1059"/>
        <end position="1076"/>
    </location>
</feature>
<dbReference type="Gene3D" id="3.40.50.300">
    <property type="entry name" value="P-loop containing nucleotide triphosphate hydrolases"/>
    <property type="match status" value="1"/>
</dbReference>
<protein>
    <recommendedName>
        <fullName evidence="7">Disks large homolog 5</fullName>
    </recommendedName>
</protein>
<accession>A0A922M8Y8</accession>
<dbReference type="Proteomes" id="UP000814243">
    <property type="component" value="Unassembled WGS sequence"/>
</dbReference>
<dbReference type="EMBL" id="JACEFF010000714">
    <property type="protein sequence ID" value="KAH9632384.1"/>
    <property type="molecule type" value="Genomic_DNA"/>
</dbReference>
<feature type="domain" description="Guanylate kinase-like" evidence="3">
    <location>
        <begin position="1403"/>
        <end position="1505"/>
    </location>
</feature>
<feature type="compositionally biased region" description="Polar residues" evidence="2">
    <location>
        <begin position="882"/>
        <end position="910"/>
    </location>
</feature>
<dbReference type="CDD" id="cd06767">
    <property type="entry name" value="PDZ3_DLG5-like"/>
    <property type="match status" value="1"/>
</dbReference>
<feature type="region of interest" description="Disordered" evidence="2">
    <location>
        <begin position="843"/>
        <end position="911"/>
    </location>
</feature>
<dbReference type="GO" id="GO:0035331">
    <property type="term" value="P:negative regulation of hippo signaling"/>
    <property type="evidence" value="ECO:0007669"/>
    <property type="project" value="TreeGrafter"/>
</dbReference>
<dbReference type="InterPro" id="IPR008144">
    <property type="entry name" value="Guanylate_kin-like_dom"/>
</dbReference>
<feature type="region of interest" description="Disordered" evidence="2">
    <location>
        <begin position="1038"/>
        <end position="1078"/>
    </location>
</feature>
<evidence type="ECO:0000259" key="4">
    <source>
        <dbReference type="PROSITE" id="PS50106"/>
    </source>
</evidence>
<dbReference type="PROSITE" id="PS50052">
    <property type="entry name" value="GUANYLATE_KINASE_2"/>
    <property type="match status" value="1"/>
</dbReference>
<reference evidence="5" key="1">
    <citation type="journal article" date="2021" name="G3 (Bethesda)">
        <title>Genome and transcriptome analysis of the beet armyworm Spodoptera exigua reveals targets for pest control. .</title>
        <authorList>
            <person name="Simon S."/>
            <person name="Breeschoten T."/>
            <person name="Jansen H.J."/>
            <person name="Dirks R.P."/>
            <person name="Schranz M.E."/>
            <person name="Ros V.I.D."/>
        </authorList>
    </citation>
    <scope>NUCLEOTIDE SEQUENCE</scope>
    <source>
        <strain evidence="5">TB_SE_WUR_2020</strain>
    </source>
</reference>
<evidence type="ECO:0000313" key="6">
    <source>
        <dbReference type="Proteomes" id="UP000814243"/>
    </source>
</evidence>
<feature type="region of interest" description="Disordered" evidence="2">
    <location>
        <begin position="680"/>
        <end position="785"/>
    </location>
</feature>
<feature type="compositionally biased region" description="Polar residues" evidence="2">
    <location>
        <begin position="801"/>
        <end position="828"/>
    </location>
</feature>
<sequence>MASGTSSLESNGSNESISHNYVSTERHNVAQLPTIPIPIEYEVLSSNQCYEKQNYTVKSHGAHVMSGPYEPLQYDVINKQTNESLKQQCEKALHELNQLRRQHTETSRRCEHVMKELEYFRGQHRAAMNQLEVSAQEASSLRGNLEREVQHLQQTSNPEGSSDALVHTLRKYEALKEELDCFQKRYDDLIETHNTTLEKLRIVQEENSRLKTQCHDLTQERNAVIRERNALKQQVAHVVRQWEGGARERADIKRLTDERNAAMAEYTLIMSERDTVHKEMEKLSDDLQAALKRVAALESALQASREEQRATALQVSKRRRDWAFSERDKLLQERESVKALCNRLRKERDQMVGELADAPLWDRTCARRHGNKKEGKDKRSTITEDDDRKDCRRHTHSRDSAVDTDIQDFEWEIIDVELSGLGKDGELGFELAGGREEPYYPNDCSIYVTAVKKGSIADGKIKMSMYDHSRSYSDSKMVNICSQTDESWCQFVQPPSDTKVPESDAIAELDSVIDSYHGKTIKETSSVLKRSRRKNKESQSDSKNGGTWPKARANFILEENSTGTIVQPRSRKERPPLSILLSPPTKLPPEPQRSNTNRNSNPIPLGHAPLTQATTPARHSVYKSIESSPAIEHFPKPAPLTIHKPFASPNSMNFEKIRTLEKDKMSISDYSEHDVTPNRLSLVLNPSDDSLDYQPVTRNRTKSPHSLDFMVNKGPNSLDFVPRKSPSSLEHSIKNHPGKDLLDQYYSNKKSSSPKTVNKYPSDSDSFGPDSLNSNANFPMTGTLPSQSRLQASQYYRGPFVNSNPHTSSRYPHLASPTNIPQSQSGESIGTSYDMHSFTSHTHNMSDLQPVPRNTRGGDYHHTYEGGTFPRKKENQRFRIPSNPSVTSKNSAGKLSTGSIERSSERNSPMPTFHVEVLSPGRGAKQLTHKTRNSMPEYCGLGWNKPLPGELRRVHIDKSQQPLGIQIYCPPSSGGVFVSTVNDNSLASQVGLQVGDQLLEVCGINMRSATYTLAARVLRQIGNSITMLVQYSPEKYKDEVEVPGSSSSGESSHDEEVSLSGSPTPRNSPGPQQSIRLEQPPTEVATLRQSQNNKDLPRFLLIEMRNCSDLGISLVGGNAVGIFVHSVQIESPAYNAGLRTGDQILEYNNVDLRRATAEQAALELAKPADKVSVLVRHDLQQYHEIKDKPGDAFYIRAGFDRCAKITSVGMDTIDEYSLWFRKDEVLFVDNTLFNGSPGLWRAWQLDCKGAKRHWGTIPSKFKVEEILRRSMGTLEGDAQRRASTTARRSFFRRKKHRDSKELASFSNTELGCWSDSGTLADDVPVLSYQRVERLHYGTQRPVVVLGPLAGAVAARLASDWPHAFGLARPAALPVAGAAPALQRGTHLEPRLRPDCTHIDCIPLHAIRELAEKGIHCILDISVATIEKLHKQQIYPIVLFIKFKSFKQIKEVKDTRHADKVTAKAAKEMYEHGLKVENEYRSYISAEIPAGVNIAYTCTQIKAAVEEEQNKTLWVPSVQA</sequence>
<dbReference type="SMART" id="SM00072">
    <property type="entry name" value="GuKc"/>
    <property type="match status" value="1"/>
</dbReference>
<dbReference type="InterPro" id="IPR001478">
    <property type="entry name" value="PDZ"/>
</dbReference>
<feature type="region of interest" description="Disordered" evidence="2">
    <location>
        <begin position="524"/>
        <end position="604"/>
    </location>
</feature>
<feature type="region of interest" description="Disordered" evidence="2">
    <location>
        <begin position="798"/>
        <end position="828"/>
    </location>
</feature>
<feature type="compositionally biased region" description="Polar residues" evidence="2">
    <location>
        <begin position="592"/>
        <end position="602"/>
    </location>
</feature>
<dbReference type="InterPro" id="IPR008145">
    <property type="entry name" value="GK/Ca_channel_bsu"/>
</dbReference>
<proteinExistence type="predicted"/>
<feature type="coiled-coil region" evidence="1">
    <location>
        <begin position="82"/>
        <end position="234"/>
    </location>
</feature>
<evidence type="ECO:0000256" key="1">
    <source>
        <dbReference type="SAM" id="Coils"/>
    </source>
</evidence>
<evidence type="ECO:0008006" key="7">
    <source>
        <dbReference type="Google" id="ProtNLM"/>
    </source>
</evidence>
<dbReference type="GO" id="GO:0005886">
    <property type="term" value="C:plasma membrane"/>
    <property type="evidence" value="ECO:0007669"/>
    <property type="project" value="TreeGrafter"/>
</dbReference>
<evidence type="ECO:0000313" key="5">
    <source>
        <dbReference type="EMBL" id="KAH9632384.1"/>
    </source>
</evidence>
<gene>
    <name evidence="5" type="ORF">HF086_011884</name>
</gene>
<evidence type="ECO:0000259" key="3">
    <source>
        <dbReference type="PROSITE" id="PS50052"/>
    </source>
</evidence>
<dbReference type="InterPro" id="IPR027417">
    <property type="entry name" value="P-loop_NTPase"/>
</dbReference>
<feature type="coiled-coil region" evidence="1">
    <location>
        <begin position="273"/>
        <end position="347"/>
    </location>
</feature>
<dbReference type="PROSITE" id="PS50106">
    <property type="entry name" value="PDZ"/>
    <property type="match status" value="2"/>
</dbReference>
<dbReference type="InterPro" id="IPR053004">
    <property type="entry name" value="MAGUK_Signaling_Regulators"/>
</dbReference>
<dbReference type="SUPFAM" id="SSF52540">
    <property type="entry name" value="P-loop containing nucleoside triphosphate hydrolases"/>
    <property type="match status" value="1"/>
</dbReference>
<feature type="region of interest" description="Disordered" evidence="2">
    <location>
        <begin position="369"/>
        <end position="399"/>
    </location>
</feature>
<name>A0A922M8Y8_SPOEX</name>
<feature type="domain" description="PDZ" evidence="4">
    <location>
        <begin position="953"/>
        <end position="1033"/>
    </location>
</feature>
<feature type="compositionally biased region" description="Basic and acidic residues" evidence="2">
    <location>
        <begin position="731"/>
        <end position="742"/>
    </location>
</feature>